<dbReference type="Pfam" id="PF00593">
    <property type="entry name" value="TonB_dep_Rec_b-barrel"/>
    <property type="match status" value="1"/>
</dbReference>
<dbReference type="RefSeq" id="WP_341673874.1">
    <property type="nucleotide sequence ID" value="NZ_JBBYHV010000002.1"/>
</dbReference>
<evidence type="ECO:0000256" key="10">
    <source>
        <dbReference type="SAM" id="SignalP"/>
    </source>
</evidence>
<feature type="domain" description="TonB-dependent receptor plug" evidence="12">
    <location>
        <begin position="135"/>
        <end position="234"/>
    </location>
</feature>
<comment type="similarity">
    <text evidence="8 9">Belongs to the TonB-dependent receptor family.</text>
</comment>
<name>A0ABU9IFY6_9SPHN</name>
<keyword evidence="6 8" id="KW-0472">Membrane</keyword>
<organism evidence="13 14">
    <name type="scientific">Aurantiacibacter gilvus</name>
    <dbReference type="NCBI Taxonomy" id="3139141"/>
    <lineage>
        <taxon>Bacteria</taxon>
        <taxon>Pseudomonadati</taxon>
        <taxon>Pseudomonadota</taxon>
        <taxon>Alphaproteobacteria</taxon>
        <taxon>Sphingomonadales</taxon>
        <taxon>Erythrobacteraceae</taxon>
        <taxon>Aurantiacibacter</taxon>
    </lineage>
</organism>
<dbReference type="Pfam" id="PF13715">
    <property type="entry name" value="CarbopepD_reg_2"/>
    <property type="match status" value="1"/>
</dbReference>
<dbReference type="InterPro" id="IPR037066">
    <property type="entry name" value="Plug_dom_sf"/>
</dbReference>
<evidence type="ECO:0000259" key="11">
    <source>
        <dbReference type="Pfam" id="PF00593"/>
    </source>
</evidence>
<dbReference type="PANTHER" id="PTHR40980">
    <property type="entry name" value="PLUG DOMAIN-CONTAINING PROTEIN"/>
    <property type="match status" value="1"/>
</dbReference>
<dbReference type="Gene3D" id="2.170.130.10">
    <property type="entry name" value="TonB-dependent receptor, plug domain"/>
    <property type="match status" value="1"/>
</dbReference>
<keyword evidence="14" id="KW-1185">Reference proteome</keyword>
<dbReference type="SUPFAM" id="SSF49464">
    <property type="entry name" value="Carboxypeptidase regulatory domain-like"/>
    <property type="match status" value="1"/>
</dbReference>
<accession>A0ABU9IFY6</accession>
<evidence type="ECO:0000259" key="12">
    <source>
        <dbReference type="Pfam" id="PF07715"/>
    </source>
</evidence>
<dbReference type="InterPro" id="IPR000531">
    <property type="entry name" value="Beta-barrel_TonB"/>
</dbReference>
<dbReference type="PANTHER" id="PTHR40980:SF4">
    <property type="entry name" value="TONB-DEPENDENT RECEPTOR-LIKE BETA-BARREL DOMAIN-CONTAINING PROTEIN"/>
    <property type="match status" value="1"/>
</dbReference>
<keyword evidence="2 8" id="KW-0813">Transport</keyword>
<comment type="subcellular location">
    <subcellularLocation>
        <location evidence="1 8">Cell outer membrane</location>
        <topology evidence="1 8">Multi-pass membrane protein</topology>
    </subcellularLocation>
</comment>
<keyword evidence="5 9" id="KW-0798">TonB box</keyword>
<evidence type="ECO:0000256" key="8">
    <source>
        <dbReference type="PROSITE-ProRule" id="PRU01360"/>
    </source>
</evidence>
<dbReference type="SUPFAM" id="SSF56935">
    <property type="entry name" value="Porins"/>
    <property type="match status" value="1"/>
</dbReference>
<evidence type="ECO:0000256" key="9">
    <source>
        <dbReference type="RuleBase" id="RU003357"/>
    </source>
</evidence>
<evidence type="ECO:0000256" key="4">
    <source>
        <dbReference type="ARBA" id="ARBA00022692"/>
    </source>
</evidence>
<dbReference type="PROSITE" id="PS52016">
    <property type="entry name" value="TONB_DEPENDENT_REC_3"/>
    <property type="match status" value="1"/>
</dbReference>
<comment type="caution">
    <text evidence="13">The sequence shown here is derived from an EMBL/GenBank/DDBJ whole genome shotgun (WGS) entry which is preliminary data.</text>
</comment>
<evidence type="ECO:0000256" key="2">
    <source>
        <dbReference type="ARBA" id="ARBA00022448"/>
    </source>
</evidence>
<dbReference type="InterPro" id="IPR036942">
    <property type="entry name" value="Beta-barrel_TonB_sf"/>
</dbReference>
<dbReference type="Gene3D" id="2.40.170.20">
    <property type="entry name" value="TonB-dependent receptor, beta-barrel domain"/>
    <property type="match status" value="1"/>
</dbReference>
<dbReference type="CDD" id="cd01347">
    <property type="entry name" value="ligand_gated_channel"/>
    <property type="match status" value="1"/>
</dbReference>
<evidence type="ECO:0000256" key="1">
    <source>
        <dbReference type="ARBA" id="ARBA00004571"/>
    </source>
</evidence>
<evidence type="ECO:0000256" key="5">
    <source>
        <dbReference type="ARBA" id="ARBA00023077"/>
    </source>
</evidence>
<dbReference type="InterPro" id="IPR018247">
    <property type="entry name" value="EF_Hand_1_Ca_BS"/>
</dbReference>
<keyword evidence="7 8" id="KW-0998">Cell outer membrane</keyword>
<evidence type="ECO:0000256" key="7">
    <source>
        <dbReference type="ARBA" id="ARBA00023237"/>
    </source>
</evidence>
<evidence type="ECO:0000256" key="6">
    <source>
        <dbReference type="ARBA" id="ARBA00023136"/>
    </source>
</evidence>
<keyword evidence="3 8" id="KW-1134">Transmembrane beta strand</keyword>
<feature type="signal peptide" evidence="10">
    <location>
        <begin position="1"/>
        <end position="29"/>
    </location>
</feature>
<evidence type="ECO:0000313" key="13">
    <source>
        <dbReference type="EMBL" id="MEL1251316.1"/>
    </source>
</evidence>
<evidence type="ECO:0000313" key="14">
    <source>
        <dbReference type="Proteomes" id="UP001497045"/>
    </source>
</evidence>
<reference evidence="13 14" key="1">
    <citation type="submission" date="2024-04" db="EMBL/GenBank/DDBJ databases">
        <title>Aurantiacibacter sp. DGU6 16S ribosomal RNA gene Genome sequencing and assembly.</title>
        <authorList>
            <person name="Park S."/>
        </authorList>
    </citation>
    <scope>NUCLEOTIDE SEQUENCE [LARGE SCALE GENOMIC DNA]</scope>
    <source>
        <strain evidence="13 14">DGU6</strain>
    </source>
</reference>
<dbReference type="Gene3D" id="2.60.40.1120">
    <property type="entry name" value="Carboxypeptidase-like, regulatory domain"/>
    <property type="match status" value="1"/>
</dbReference>
<proteinExistence type="inferred from homology"/>
<sequence>MSHTRLLASASPLPVALAAIAFVATPALAGDVTGVVIDETDTIALQSAVVRIPELGRQVVTERDGSFRITDVPAGTYTIEARFVGVPTESQTIEVTDDGSVTVNFMLGGENAAGILVYGQRANQSNALAREYASATVTDVLTRDAIGQFPDQNVAESLRRLPGINVLNDQGEGRFVAVRGLDPNLNATSVNGVRVPSPEGDIRAVALDVVSSDIIESIEVHKSLTPDMDADTIGASIEINTVSAFDRRGNFLTVSAEGSYNEYAEELNPKGSVNFAYALTPDFGISGGVSFYNRFFETDNIEADDWEEDNGLVYAEEVQYRDYDVERERISASLGLDLRVGDTTELYARGLFSRFDDQEYRRRLTFDFGDAFVTGSGTSATYADFDASDPGEEYEITVERDIKDRFERQETYSLAVGGETQTDNGWTIEYMASYAESSERENGSIDPTEFRRKFEGDGLVTTIDYSNPRVPLHAVSGVNDFFDAATYELKDVEVTDLSDAQDTEISARIDVARELVMSGGALTLQTGVRGRWREKTYDANISFYELDGYTLADVLGSPTYRITDLSPVASYRGASDYFRANFGSFEFQPVDSAFDSAVSDYEIEEDILAAYALARWDSDTLTVIGGVRYEHTQTDIMGNYTLLVEEDGTLPDGSTATDDTVIVSPTFTPRNYGYWLPSLNIRYEPVDDLVFRAAGYRSIVRPGFSQVAPRFAAEVNDDDELEGEFGNPSLDPYEAWNMDLGVEYYFSGSGALSAGFFYKDVSNYVVDVEFNAEDLNGNDEIDPDELLVYNGIAFNEAVIPLNGDSAEVWGVELGFAMQWDMLPEPFDGLLTQANYTYTDSSGSVPVGGVDTIGTIGATRTIPLPATSEHTFNAVLGYEKGPISLRLAGTYRDDYLDELGGSPEEDRYVDSHFQLDASARYRITENVQVFVEAVNLTDAEYFAYNTVGSRQNNYQYEVYGRTFKGGVRVSF</sequence>
<dbReference type="InterPro" id="IPR039426">
    <property type="entry name" value="TonB-dep_rcpt-like"/>
</dbReference>
<keyword evidence="10" id="KW-0732">Signal</keyword>
<dbReference type="PROSITE" id="PS00018">
    <property type="entry name" value="EF_HAND_1"/>
    <property type="match status" value="1"/>
</dbReference>
<dbReference type="InterPro" id="IPR010104">
    <property type="entry name" value="TonB_rcpt_bac"/>
</dbReference>
<protein>
    <submittedName>
        <fullName evidence="13">TonB-dependent receptor</fullName>
    </submittedName>
</protein>
<feature type="chain" id="PRO_5045766665" evidence="10">
    <location>
        <begin position="30"/>
        <end position="970"/>
    </location>
</feature>
<dbReference type="NCBIfam" id="TIGR01782">
    <property type="entry name" value="TonB-Xanth-Caul"/>
    <property type="match status" value="1"/>
</dbReference>
<dbReference type="InterPro" id="IPR008969">
    <property type="entry name" value="CarboxyPept-like_regulatory"/>
</dbReference>
<gene>
    <name evidence="13" type="ORF">AAEO60_11595</name>
</gene>
<keyword evidence="13" id="KW-0675">Receptor</keyword>
<feature type="domain" description="TonB-dependent receptor-like beta-barrel" evidence="11">
    <location>
        <begin position="408"/>
        <end position="935"/>
    </location>
</feature>
<keyword evidence="4 8" id="KW-0812">Transmembrane</keyword>
<dbReference type="Pfam" id="PF07715">
    <property type="entry name" value="Plug"/>
    <property type="match status" value="1"/>
</dbReference>
<dbReference type="InterPro" id="IPR012910">
    <property type="entry name" value="Plug_dom"/>
</dbReference>
<dbReference type="EMBL" id="JBBYHV010000002">
    <property type="protein sequence ID" value="MEL1251316.1"/>
    <property type="molecule type" value="Genomic_DNA"/>
</dbReference>
<dbReference type="Proteomes" id="UP001497045">
    <property type="component" value="Unassembled WGS sequence"/>
</dbReference>
<evidence type="ECO:0000256" key="3">
    <source>
        <dbReference type="ARBA" id="ARBA00022452"/>
    </source>
</evidence>